<dbReference type="PANTHER" id="PTHR20935">
    <property type="entry name" value="PHOSPHOGLYCERATE MUTASE-RELATED"/>
    <property type="match status" value="1"/>
</dbReference>
<dbReference type="NCBIfam" id="TIGR00249">
    <property type="entry name" value="sixA"/>
    <property type="match status" value="1"/>
</dbReference>
<evidence type="ECO:0000256" key="1">
    <source>
        <dbReference type="ARBA" id="ARBA00022801"/>
    </source>
</evidence>
<dbReference type="Gene3D" id="3.40.50.1240">
    <property type="entry name" value="Phosphoglycerate mutase-like"/>
    <property type="match status" value="1"/>
</dbReference>
<proteinExistence type="predicted"/>
<dbReference type="EMBL" id="PHFL01000080">
    <property type="protein sequence ID" value="RFM22721.1"/>
    <property type="molecule type" value="Genomic_DNA"/>
</dbReference>
<dbReference type="CDD" id="cd07067">
    <property type="entry name" value="HP_PGM_like"/>
    <property type="match status" value="1"/>
</dbReference>
<name>A0A395LVQ4_9BACT</name>
<dbReference type="GO" id="GO:0101006">
    <property type="term" value="F:protein histidine phosphatase activity"/>
    <property type="evidence" value="ECO:0007669"/>
    <property type="project" value="InterPro"/>
</dbReference>
<dbReference type="InterPro" id="IPR029033">
    <property type="entry name" value="His_PPase_superfam"/>
</dbReference>
<dbReference type="SUPFAM" id="SSF53254">
    <property type="entry name" value="Phosphoglycerate mutase-like"/>
    <property type="match status" value="1"/>
</dbReference>
<reference evidence="2 3" key="1">
    <citation type="journal article" date="2011" name="ISME J.">
        <title>Community ecology of hot spring cyanobacterial mats: predominant populations and their functional potential.</title>
        <authorList>
            <person name="Klatt C.G."/>
            <person name="Wood J.M."/>
            <person name="Rusch D.B."/>
            <person name="Bateson M.M."/>
            <person name="Hamamura N."/>
            <person name="Heidelberg J.F."/>
            <person name="Grossman A.R."/>
            <person name="Bhaya D."/>
            <person name="Cohan F.M."/>
            <person name="Kuhl M."/>
            <person name="Bryant D.A."/>
            <person name="Ward D.M."/>
        </authorList>
    </citation>
    <scope>NUCLEOTIDE SEQUENCE [LARGE SCALE GENOMIC DNA]</scope>
    <source>
        <strain evidence="2">OS</strain>
    </source>
</reference>
<dbReference type="Proteomes" id="UP000266389">
    <property type="component" value="Unassembled WGS sequence"/>
</dbReference>
<sequence>MKLYVIRHATAHDVGEKGILTDEARFLTDAGKKEASQLGAYLKSKSVKLELLAHSPLVRAAETAQILAEHLHCELRTIEKLSTEHDLDDHLDVLNQLKFMDRVGIVGHQPTLSKLILTLMGASPRAGLKFTKCAMAVLNLERLGSTWTGQLVTLLSPADL</sequence>
<dbReference type="InterPro" id="IPR004449">
    <property type="entry name" value="SixA"/>
</dbReference>
<dbReference type="Pfam" id="PF00300">
    <property type="entry name" value="His_Phos_1"/>
    <property type="match status" value="1"/>
</dbReference>
<gene>
    <name evidence="2" type="primary">sixA</name>
    <name evidence="2" type="ORF">D0433_14740</name>
</gene>
<dbReference type="GO" id="GO:0005737">
    <property type="term" value="C:cytoplasm"/>
    <property type="evidence" value="ECO:0007669"/>
    <property type="project" value="InterPro"/>
</dbReference>
<comment type="caution">
    <text evidence="2">The sequence shown here is derived from an EMBL/GenBank/DDBJ whole genome shotgun (WGS) entry which is preliminary data.</text>
</comment>
<evidence type="ECO:0000313" key="3">
    <source>
        <dbReference type="Proteomes" id="UP000266389"/>
    </source>
</evidence>
<dbReference type="SMART" id="SM00855">
    <property type="entry name" value="PGAM"/>
    <property type="match status" value="1"/>
</dbReference>
<accession>A0A395LVQ4</accession>
<dbReference type="AlphaFoldDB" id="A0A395LVQ4"/>
<keyword evidence="1" id="KW-0378">Hydrolase</keyword>
<evidence type="ECO:0000313" key="2">
    <source>
        <dbReference type="EMBL" id="RFM22721.1"/>
    </source>
</evidence>
<organism evidence="2 3">
    <name type="scientific">Candidatus Thermochlorobacter aerophilus</name>
    <dbReference type="NCBI Taxonomy" id="1868324"/>
    <lineage>
        <taxon>Bacteria</taxon>
        <taxon>Pseudomonadati</taxon>
        <taxon>Chlorobiota</taxon>
        <taxon>Chlorobiia</taxon>
        <taxon>Chlorobiales</taxon>
        <taxon>Candidatus Thermochlorobacteriaceae</taxon>
        <taxon>Candidatus Thermochlorobacter</taxon>
    </lineage>
</organism>
<protein>
    <submittedName>
        <fullName evidence="2">Phosphohistidine phosphatase SixA</fullName>
    </submittedName>
</protein>
<dbReference type="InterPro" id="IPR013078">
    <property type="entry name" value="His_Pase_superF_clade-1"/>
</dbReference>
<dbReference type="InterPro" id="IPR051021">
    <property type="entry name" value="Mito_Ser/Thr_phosphatase"/>
</dbReference>